<evidence type="ECO:0000256" key="3">
    <source>
        <dbReference type="ARBA" id="ARBA00023125"/>
    </source>
</evidence>
<gene>
    <name evidence="7" type="ORF">OEZ49_07135</name>
</gene>
<comment type="caution">
    <text evidence="7">The sequence shown here is derived from an EMBL/GenBank/DDBJ whole genome shotgun (WGS) entry which is preliminary data.</text>
</comment>
<keyword evidence="3" id="KW-0238">DNA-binding</keyword>
<name>A0ABT2WNR6_9RHOB</name>
<dbReference type="PANTHER" id="PTHR30346:SF26">
    <property type="entry name" value="HYDROGEN PEROXIDE-INDUCIBLE GENES ACTIVATOR"/>
    <property type="match status" value="1"/>
</dbReference>
<dbReference type="Gene3D" id="3.40.190.10">
    <property type="entry name" value="Periplasmic binding protein-like II"/>
    <property type="match status" value="2"/>
</dbReference>
<protein>
    <submittedName>
        <fullName evidence="7">LysR substrate-binding domain-containing protein</fullName>
    </submittedName>
</protein>
<dbReference type="Gene3D" id="1.10.10.10">
    <property type="entry name" value="Winged helix-like DNA-binding domain superfamily/Winged helix DNA-binding domain"/>
    <property type="match status" value="1"/>
</dbReference>
<evidence type="ECO:0000259" key="6">
    <source>
        <dbReference type="PROSITE" id="PS50931"/>
    </source>
</evidence>
<dbReference type="InterPro" id="IPR036390">
    <property type="entry name" value="WH_DNA-bd_sf"/>
</dbReference>
<dbReference type="RefSeq" id="WP_263387656.1">
    <property type="nucleotide sequence ID" value="NZ_JAOVQN010000005.1"/>
</dbReference>
<evidence type="ECO:0000256" key="1">
    <source>
        <dbReference type="ARBA" id="ARBA00009437"/>
    </source>
</evidence>
<proteinExistence type="inferred from homology"/>
<dbReference type="Pfam" id="PF03466">
    <property type="entry name" value="LysR_substrate"/>
    <property type="match status" value="1"/>
</dbReference>
<keyword evidence="5" id="KW-0804">Transcription</keyword>
<dbReference type="InterPro" id="IPR036388">
    <property type="entry name" value="WH-like_DNA-bd_sf"/>
</dbReference>
<keyword evidence="8" id="KW-1185">Reference proteome</keyword>
<evidence type="ECO:0000256" key="2">
    <source>
        <dbReference type="ARBA" id="ARBA00023015"/>
    </source>
</evidence>
<dbReference type="SUPFAM" id="SSF53850">
    <property type="entry name" value="Periplasmic binding protein-like II"/>
    <property type="match status" value="1"/>
</dbReference>
<dbReference type="PRINTS" id="PR00039">
    <property type="entry name" value="HTHLYSR"/>
</dbReference>
<evidence type="ECO:0000313" key="8">
    <source>
        <dbReference type="Proteomes" id="UP001321014"/>
    </source>
</evidence>
<dbReference type="Proteomes" id="UP001321014">
    <property type="component" value="Unassembled WGS sequence"/>
</dbReference>
<keyword evidence="4" id="KW-0010">Activator</keyword>
<reference evidence="7 8" key="1">
    <citation type="submission" date="2022-10" db="EMBL/GenBank/DDBJ databases">
        <title>Ruegeria sp. nov., isolated from ocean surface water.</title>
        <authorList>
            <person name="He W."/>
            <person name="Wang L."/>
            <person name="Zhang D.-F."/>
        </authorList>
    </citation>
    <scope>NUCLEOTIDE SEQUENCE [LARGE SCALE GENOMIC DNA]</scope>
    <source>
        <strain evidence="7 8">WL0004</strain>
    </source>
</reference>
<dbReference type="SUPFAM" id="SSF46785">
    <property type="entry name" value="Winged helix' DNA-binding domain"/>
    <property type="match status" value="1"/>
</dbReference>
<dbReference type="InterPro" id="IPR000847">
    <property type="entry name" value="LysR_HTH_N"/>
</dbReference>
<dbReference type="CDD" id="cd08411">
    <property type="entry name" value="PBP2_OxyR"/>
    <property type="match status" value="1"/>
</dbReference>
<accession>A0ABT2WNR6</accession>
<dbReference type="EMBL" id="JAOVQN010000005">
    <property type="protein sequence ID" value="MCU9837536.1"/>
    <property type="molecule type" value="Genomic_DNA"/>
</dbReference>
<evidence type="ECO:0000313" key="7">
    <source>
        <dbReference type="EMBL" id="MCU9837536.1"/>
    </source>
</evidence>
<organism evidence="7 8">
    <name type="scientific">Ruegeria marisflavi</name>
    <dbReference type="NCBI Taxonomy" id="2984152"/>
    <lineage>
        <taxon>Bacteria</taxon>
        <taxon>Pseudomonadati</taxon>
        <taxon>Pseudomonadota</taxon>
        <taxon>Alphaproteobacteria</taxon>
        <taxon>Rhodobacterales</taxon>
        <taxon>Roseobacteraceae</taxon>
        <taxon>Ruegeria</taxon>
    </lineage>
</organism>
<comment type="similarity">
    <text evidence="1">Belongs to the LysR transcriptional regulatory family.</text>
</comment>
<dbReference type="PANTHER" id="PTHR30346">
    <property type="entry name" value="TRANSCRIPTIONAL DUAL REGULATOR HCAR-RELATED"/>
    <property type="match status" value="1"/>
</dbReference>
<evidence type="ECO:0000256" key="5">
    <source>
        <dbReference type="ARBA" id="ARBA00023163"/>
    </source>
</evidence>
<keyword evidence="2" id="KW-0805">Transcription regulation</keyword>
<dbReference type="Pfam" id="PF00126">
    <property type="entry name" value="HTH_1"/>
    <property type="match status" value="1"/>
</dbReference>
<feature type="domain" description="HTH lysR-type" evidence="6">
    <location>
        <begin position="3"/>
        <end position="60"/>
    </location>
</feature>
<sequence>MNFTLRQLRYFIALAEQRNFGRAAEVCHVSQPALSVQIRALEDCVGGRLVERRARDVVLTPFGRTVLPLVQQVLANAERLDRFAQAQAGEGTLSLGLIPTMAPYLLPGVLAELRARNLSLKIHVREARTEQLLAALNKGELDAAVLALPVAQAGLTAVELFEDRFLLAGSAARLERLQQETARIRPTDLQPAQLMLLEDGHCLTDQALEVCGHDRNAAGINMGASSLGTLSRLVAAGFGMTLMPELAARAEAAAVPDLCLHRFPMPEPRRIVGLARRISTYRESWFDDLVAVIRQVGTGIVSEARGGEANPPSVEDQTRA</sequence>
<dbReference type="PROSITE" id="PS50931">
    <property type="entry name" value="HTH_LYSR"/>
    <property type="match status" value="1"/>
</dbReference>
<dbReference type="InterPro" id="IPR005119">
    <property type="entry name" value="LysR_subst-bd"/>
</dbReference>
<evidence type="ECO:0000256" key="4">
    <source>
        <dbReference type="ARBA" id="ARBA00023159"/>
    </source>
</evidence>